<sequence>MTPTTTGAHTESAPNGTSGPHTEFARNGTTEPAAGPGPAAVPGTAISARPAWRISGGSPTAEETAALAAVLAVVLGRAAGDGRDAADAPGSTGTGWHRPPRVRAPSPGTWRGR</sequence>
<feature type="compositionally biased region" description="Polar residues" evidence="1">
    <location>
        <begin position="1"/>
        <end position="20"/>
    </location>
</feature>
<dbReference type="EMBL" id="JACWUS010000001">
    <property type="protein sequence ID" value="MBD2827405.1"/>
    <property type="molecule type" value="Genomic_DNA"/>
</dbReference>
<feature type="compositionally biased region" description="Low complexity" evidence="1">
    <location>
        <begin position="28"/>
        <end position="44"/>
    </location>
</feature>
<dbReference type="InterPro" id="IPR032716">
    <property type="entry name" value="ACC_epsilon"/>
</dbReference>
<feature type="region of interest" description="Disordered" evidence="1">
    <location>
        <begin position="1"/>
        <end position="44"/>
    </location>
</feature>
<evidence type="ECO:0000313" key="2">
    <source>
        <dbReference type="EMBL" id="MBD2827405.1"/>
    </source>
</evidence>
<dbReference type="GO" id="GO:0004658">
    <property type="term" value="F:propionyl-CoA carboxylase activity"/>
    <property type="evidence" value="ECO:0007669"/>
    <property type="project" value="InterPro"/>
</dbReference>
<dbReference type="AlphaFoldDB" id="A0A927GLK0"/>
<accession>A0A927GLK0</accession>
<protein>
    <recommendedName>
        <fullName evidence="3">Acyl-CoA carboxylase subunit epsilon</fullName>
    </recommendedName>
</protein>
<evidence type="ECO:0000256" key="1">
    <source>
        <dbReference type="SAM" id="MobiDB-lite"/>
    </source>
</evidence>
<reference evidence="2" key="1">
    <citation type="journal article" date="2020" name="PLoS ONE">
        <title>Isolation and characterization of Streptomyces bacteriophages and Streptomyces strains encoding biosynthetic arsenals: Streptomyces strains and phages for antibiotic discovery.</title>
        <authorList>
            <person name="Montano E.T."/>
            <person name="Nideffer J.F."/>
            <person name="Brumage L."/>
            <person name="Erb M."/>
            <person name="Derman A.I."/>
            <person name="Davis J.P."/>
            <person name="Estrada E."/>
            <person name="Fu S."/>
            <person name="Le D."/>
            <person name="Vuppala A."/>
            <person name="Tran C."/>
            <person name="Luterstein E."/>
            <person name="Lakkaraju S."/>
            <person name="Panchagnula S."/>
            <person name="Ren C."/>
            <person name="Doan J."/>
            <person name="Tran S."/>
            <person name="Soriano J."/>
            <person name="Fujita Y."/>
            <person name="Gutala P."/>
            <person name="Fujii Q."/>
            <person name="Lee M."/>
            <person name="Bui A."/>
            <person name="Villarreal C."/>
            <person name="Shing S.R."/>
            <person name="Kim S."/>
            <person name="Freeman D."/>
            <person name="Racha V."/>
            <person name="Ho A."/>
            <person name="Kumar P."/>
            <person name="Falah K."/>
            <person name="Dawson T."/>
            <person name="Enustun E."/>
            <person name="Prichard A."/>
            <person name="Gomez A."/>
            <person name="Khanna K."/>
            <person name="Trigg S."/>
            <person name="Fernandez L."/>
            <person name="Pogliano K."/>
            <person name="Pogliano J."/>
        </authorList>
    </citation>
    <scope>NUCLEOTIDE SEQUENCE</scope>
    <source>
        <strain evidence="2">QF2</strain>
    </source>
</reference>
<dbReference type="Pfam" id="PF13822">
    <property type="entry name" value="ACC_epsilon"/>
    <property type="match status" value="1"/>
</dbReference>
<proteinExistence type="predicted"/>
<feature type="region of interest" description="Disordered" evidence="1">
    <location>
        <begin position="80"/>
        <end position="113"/>
    </location>
</feature>
<name>A0A927GLK0_STRGL</name>
<organism evidence="2">
    <name type="scientific">Streptomyces globisporus</name>
    <dbReference type="NCBI Taxonomy" id="1908"/>
    <lineage>
        <taxon>Bacteria</taxon>
        <taxon>Bacillati</taxon>
        <taxon>Actinomycetota</taxon>
        <taxon>Actinomycetes</taxon>
        <taxon>Kitasatosporales</taxon>
        <taxon>Streptomycetaceae</taxon>
        <taxon>Streptomyces</taxon>
    </lineage>
</organism>
<dbReference type="GO" id="GO:0003989">
    <property type="term" value="F:acetyl-CoA carboxylase activity"/>
    <property type="evidence" value="ECO:0007669"/>
    <property type="project" value="InterPro"/>
</dbReference>
<evidence type="ECO:0008006" key="3">
    <source>
        <dbReference type="Google" id="ProtNLM"/>
    </source>
</evidence>
<gene>
    <name evidence="2" type="ORF">ID875_01255</name>
</gene>
<comment type="caution">
    <text evidence="2">The sequence shown here is derived from an EMBL/GenBank/DDBJ whole genome shotgun (WGS) entry which is preliminary data.</text>
</comment>